<organism evidence="1 2">
    <name type="scientific">Trichormus variabilis SAG 1403-4b</name>
    <dbReference type="NCBI Taxonomy" id="447716"/>
    <lineage>
        <taxon>Bacteria</taxon>
        <taxon>Bacillati</taxon>
        <taxon>Cyanobacteriota</taxon>
        <taxon>Cyanophyceae</taxon>
        <taxon>Nostocales</taxon>
        <taxon>Nostocaceae</taxon>
        <taxon>Trichormus</taxon>
    </lineage>
</organism>
<dbReference type="RefSeq" id="WP_127054300.1">
    <property type="nucleotide sequence ID" value="NZ_RSCM01000007.1"/>
</dbReference>
<dbReference type="Proteomes" id="UP000276103">
    <property type="component" value="Unassembled WGS sequence"/>
</dbReference>
<sequence length="142" mass="16437">MEISNIRLRSQQLLVFLSIVCGVGIVNPDTVSSQTTPVIRILRVNAVSGTSFKLRENWFKQSKDITSDEKCPVKRNDKFFVTSIRRQIQNAPARPQGNTERLSDYWEVTFEKPLPCEQNIDNVQTWFVYKQHVQELRSVLVP</sequence>
<keyword evidence="2" id="KW-1185">Reference proteome</keyword>
<dbReference type="EMBL" id="RSCM01000007">
    <property type="protein sequence ID" value="RUS96382.1"/>
    <property type="molecule type" value="Genomic_DNA"/>
</dbReference>
<proteinExistence type="predicted"/>
<accession>A0A3S1CQ55</accession>
<gene>
    <name evidence="1" type="ORF">DSM107003_24790</name>
</gene>
<name>A0A3S1CQ55_ANAVA</name>
<evidence type="ECO:0000313" key="1">
    <source>
        <dbReference type="EMBL" id="RUS96382.1"/>
    </source>
</evidence>
<evidence type="ECO:0000313" key="2">
    <source>
        <dbReference type="Proteomes" id="UP000276103"/>
    </source>
</evidence>
<reference evidence="1 2" key="1">
    <citation type="journal article" date="2019" name="Genome Biol. Evol.">
        <title>Day and night: Metabolic profiles and evolutionary relationships of six axenic non-marine cyanobacteria.</title>
        <authorList>
            <person name="Will S.E."/>
            <person name="Henke P."/>
            <person name="Boedeker C."/>
            <person name="Huang S."/>
            <person name="Brinkmann H."/>
            <person name="Rohde M."/>
            <person name="Jarek M."/>
            <person name="Friedl T."/>
            <person name="Seufert S."/>
            <person name="Schumacher M."/>
            <person name="Overmann J."/>
            <person name="Neumann-Schaal M."/>
            <person name="Petersen J."/>
        </authorList>
    </citation>
    <scope>NUCLEOTIDE SEQUENCE [LARGE SCALE GENOMIC DNA]</scope>
    <source>
        <strain evidence="1 2">SAG 1403-4b</strain>
    </source>
</reference>
<dbReference type="OrthoDB" id="516301at2"/>
<protein>
    <submittedName>
        <fullName evidence="1">Uncharacterized protein</fullName>
    </submittedName>
</protein>
<dbReference type="AlphaFoldDB" id="A0A3S1CQ55"/>
<comment type="caution">
    <text evidence="1">The sequence shown here is derived from an EMBL/GenBank/DDBJ whole genome shotgun (WGS) entry which is preliminary data.</text>
</comment>